<dbReference type="Pfam" id="PF02190">
    <property type="entry name" value="LON_substr_bdg"/>
    <property type="match status" value="1"/>
</dbReference>
<evidence type="ECO:0000259" key="1">
    <source>
        <dbReference type="PROSITE" id="PS51787"/>
    </source>
</evidence>
<gene>
    <name evidence="2" type="ORF">A7A08_01170</name>
</gene>
<dbReference type="STRING" id="1177755.A7A08_01170"/>
<dbReference type="EC" id="3.4.21.53" evidence="2"/>
<proteinExistence type="predicted"/>
<keyword evidence="2" id="KW-0378">Hydrolase</keyword>
<dbReference type="RefSeq" id="WP_245290824.1">
    <property type="nucleotide sequence ID" value="NZ_MASI01000002.1"/>
</dbReference>
<evidence type="ECO:0000313" key="3">
    <source>
        <dbReference type="Proteomes" id="UP000095087"/>
    </source>
</evidence>
<dbReference type="PANTHER" id="PTHR46732:SF8">
    <property type="entry name" value="ATP-DEPENDENT PROTEASE LA (LON) DOMAIN PROTEIN"/>
    <property type="match status" value="1"/>
</dbReference>
<feature type="domain" description="Lon N-terminal" evidence="1">
    <location>
        <begin position="19"/>
        <end position="216"/>
    </location>
</feature>
<dbReference type="GO" id="GO:0004252">
    <property type="term" value="F:serine-type endopeptidase activity"/>
    <property type="evidence" value="ECO:0007669"/>
    <property type="project" value="UniProtKB-EC"/>
</dbReference>
<dbReference type="InterPro" id="IPR046336">
    <property type="entry name" value="Lon_prtase_N_sf"/>
</dbReference>
<accession>A0A1E2S0S7</accession>
<dbReference type="InterPro" id="IPR003111">
    <property type="entry name" value="Lon_prtase_N"/>
</dbReference>
<dbReference type="InterPro" id="IPR015947">
    <property type="entry name" value="PUA-like_sf"/>
</dbReference>
<dbReference type="GO" id="GO:0006508">
    <property type="term" value="P:proteolysis"/>
    <property type="evidence" value="ECO:0007669"/>
    <property type="project" value="UniProtKB-KW"/>
</dbReference>
<sequence>MTDGLTDHYRSPADIPEILPLFPLRGAILLPRAALTLNVFEPRYLELVDYALRNDRVIGIVQPDANAGEGESPEGKGFTLRSTGCAGRLTAFSELGDDRVLITLTGIARFGVEEISSDFSFRMCRPDFAAYAQDFQAGYGEDEVDRPELISTLRHYLEVNQLNADWDRINGASTERLVNTLSILSPYGAEEKQALLEAPDLKARAEALVALAEMELATRDDDSGTSLQ</sequence>
<dbReference type="PANTHER" id="PTHR46732">
    <property type="entry name" value="ATP-DEPENDENT PROTEASE LA (LON) DOMAIN PROTEIN"/>
    <property type="match status" value="1"/>
</dbReference>
<protein>
    <submittedName>
        <fullName evidence="2">Lon protease 2</fullName>
        <ecNumber evidence="2">3.4.21.53</ecNumber>
    </submittedName>
</protein>
<dbReference type="AlphaFoldDB" id="A0A1E2S0S7"/>
<dbReference type="EMBL" id="MASI01000002">
    <property type="protein sequence ID" value="ODA68000.1"/>
    <property type="molecule type" value="Genomic_DNA"/>
</dbReference>
<dbReference type="SUPFAM" id="SSF88697">
    <property type="entry name" value="PUA domain-like"/>
    <property type="match status" value="1"/>
</dbReference>
<dbReference type="Gene3D" id="2.30.130.40">
    <property type="entry name" value="LON domain-like"/>
    <property type="match status" value="1"/>
</dbReference>
<dbReference type="PROSITE" id="PS51787">
    <property type="entry name" value="LON_N"/>
    <property type="match status" value="1"/>
</dbReference>
<dbReference type="SMART" id="SM00464">
    <property type="entry name" value="LON"/>
    <property type="match status" value="1"/>
</dbReference>
<evidence type="ECO:0000313" key="2">
    <source>
        <dbReference type="EMBL" id="ODA68000.1"/>
    </source>
</evidence>
<keyword evidence="3" id="KW-1185">Reference proteome</keyword>
<dbReference type="PATRIC" id="fig|1177755.3.peg.1173"/>
<keyword evidence="2" id="KW-0645">Protease</keyword>
<name>A0A1E2S0S7_9HYPH</name>
<organism evidence="2 3">
    <name type="scientific">Methyloligella halotolerans</name>
    <dbReference type="NCBI Taxonomy" id="1177755"/>
    <lineage>
        <taxon>Bacteria</taxon>
        <taxon>Pseudomonadati</taxon>
        <taxon>Pseudomonadota</taxon>
        <taxon>Alphaproteobacteria</taxon>
        <taxon>Hyphomicrobiales</taxon>
        <taxon>Hyphomicrobiaceae</taxon>
        <taxon>Methyloligella</taxon>
    </lineage>
</organism>
<dbReference type="Proteomes" id="UP000095087">
    <property type="component" value="Unassembled WGS sequence"/>
</dbReference>
<comment type="caution">
    <text evidence="2">The sequence shown here is derived from an EMBL/GenBank/DDBJ whole genome shotgun (WGS) entry which is preliminary data.</text>
</comment>
<reference evidence="2 3" key="1">
    <citation type="submission" date="2016-07" db="EMBL/GenBank/DDBJ databases">
        <title>Draft genome sequence of Methyloligella halotolerans C2T (VKM B-2706T=CCUG 61687T=DSM 25045T), a halotolerant polyhydroxybutyrate accumulating methylotroph.</title>
        <authorList>
            <person name="Vasilenko O.V."/>
            <person name="Doronina N.V."/>
            <person name="Poroshina M.N."/>
            <person name="Tarlachkov S.V."/>
            <person name="Trotsenko Y.A."/>
        </authorList>
    </citation>
    <scope>NUCLEOTIDE SEQUENCE [LARGE SCALE GENOMIC DNA]</scope>
    <source>
        <strain evidence="2 3">VKM B-2706</strain>
    </source>
</reference>